<name>A0ABS3EI00_9HYPH</name>
<accession>A0ABS3EI00</accession>
<dbReference type="SUPFAM" id="SSF143100">
    <property type="entry name" value="TTHA1013/TTHA0281-like"/>
    <property type="match status" value="1"/>
</dbReference>
<evidence type="ECO:0000313" key="2">
    <source>
        <dbReference type="EMBL" id="MBO0131579.1"/>
    </source>
</evidence>
<comment type="caution">
    <text evidence="2">The sequence shown here is derived from an EMBL/GenBank/DDBJ whole genome shotgun (WGS) entry which is preliminary data.</text>
</comment>
<dbReference type="Gene3D" id="3.30.160.250">
    <property type="match status" value="1"/>
</dbReference>
<dbReference type="PANTHER" id="PTHR34504:SF2">
    <property type="entry name" value="UPF0150 PROTEIN SSL0259"/>
    <property type="match status" value="1"/>
</dbReference>
<dbReference type="Gene3D" id="1.10.1220.10">
    <property type="entry name" value="Met repressor-like"/>
    <property type="match status" value="1"/>
</dbReference>
<dbReference type="InterPro" id="IPR031807">
    <property type="entry name" value="HicB-like"/>
</dbReference>
<gene>
    <name evidence="2" type="ORF">JZX89_12550</name>
</gene>
<dbReference type="PANTHER" id="PTHR34504">
    <property type="entry name" value="ANTITOXIN HICB"/>
    <property type="match status" value="1"/>
</dbReference>
<sequence>MSNYIGLIHKDGDSDYGVSFPDFPGVVTAGTDLDDARRMAEEALAFHVEGMIEDGEAIPEPSSLDTVMANAENSNGVAILVALKAESKKSVRLNITLPEDVLKEIDAFAEAKGLTRSGFLARAAKHEMSNASRDDHR</sequence>
<dbReference type="EMBL" id="JAFLNA010000005">
    <property type="protein sequence ID" value="MBO0131579.1"/>
    <property type="molecule type" value="Genomic_DNA"/>
</dbReference>
<dbReference type="CDD" id="cd22231">
    <property type="entry name" value="RHH_NikR_HicB-like"/>
    <property type="match status" value="1"/>
</dbReference>
<dbReference type="InterPro" id="IPR051404">
    <property type="entry name" value="TA_system_antitoxin"/>
</dbReference>
<dbReference type="InterPro" id="IPR010985">
    <property type="entry name" value="Ribbon_hlx_hlx"/>
</dbReference>
<feature type="domain" description="HicB-like antitoxin of toxin-antitoxin system" evidence="1">
    <location>
        <begin position="4"/>
        <end position="124"/>
    </location>
</feature>
<reference evidence="2 3" key="1">
    <citation type="submission" date="2021-03" db="EMBL/GenBank/DDBJ databases">
        <title>Whole genome sequence of Agrobacterium sp. strain Rnr.</title>
        <authorList>
            <person name="Mafakheri H."/>
            <person name="Taghavi S.M."/>
            <person name="Nemanja K."/>
            <person name="Osdaghi E."/>
        </authorList>
    </citation>
    <scope>NUCLEOTIDE SEQUENCE [LARGE SCALE GENOMIC DNA]</scope>
    <source>
        <strain evidence="2 3">Rnr</strain>
    </source>
</reference>
<evidence type="ECO:0000259" key="1">
    <source>
        <dbReference type="Pfam" id="PF15919"/>
    </source>
</evidence>
<organism evidence="2 3">
    <name type="scientific">Agrobacterium burrii</name>
    <dbReference type="NCBI Taxonomy" id="2815339"/>
    <lineage>
        <taxon>Bacteria</taxon>
        <taxon>Pseudomonadati</taxon>
        <taxon>Pseudomonadota</taxon>
        <taxon>Alphaproteobacteria</taxon>
        <taxon>Hyphomicrobiales</taxon>
        <taxon>Rhizobiaceae</taxon>
        <taxon>Rhizobium/Agrobacterium group</taxon>
        <taxon>Agrobacterium</taxon>
        <taxon>Agrobacterium tumefaciens complex</taxon>
    </lineage>
</organism>
<keyword evidence="3" id="KW-1185">Reference proteome</keyword>
<protein>
    <submittedName>
        <fullName evidence="2">Type II toxin-antitoxin system HicB family antitoxin</fullName>
    </submittedName>
</protein>
<evidence type="ECO:0000313" key="3">
    <source>
        <dbReference type="Proteomes" id="UP000664699"/>
    </source>
</evidence>
<proteinExistence type="predicted"/>
<dbReference type="InterPro" id="IPR035069">
    <property type="entry name" value="TTHA1013/TTHA0281-like"/>
</dbReference>
<dbReference type="InterPro" id="IPR013321">
    <property type="entry name" value="Arc_rbn_hlx_hlx"/>
</dbReference>
<dbReference type="Pfam" id="PF15919">
    <property type="entry name" value="HicB_lk_antitox"/>
    <property type="match status" value="1"/>
</dbReference>
<dbReference type="RefSeq" id="WP_207134211.1">
    <property type="nucleotide sequence ID" value="NZ_JAFLNA010000005.1"/>
</dbReference>
<dbReference type="SUPFAM" id="SSF47598">
    <property type="entry name" value="Ribbon-helix-helix"/>
    <property type="match status" value="1"/>
</dbReference>
<dbReference type="Proteomes" id="UP000664699">
    <property type="component" value="Unassembled WGS sequence"/>
</dbReference>